<evidence type="ECO:0000256" key="1">
    <source>
        <dbReference type="ARBA" id="ARBA00010169"/>
    </source>
</evidence>
<name>A0A2H0RC54_9BACT</name>
<dbReference type="Gene3D" id="3.30.70.120">
    <property type="match status" value="1"/>
</dbReference>
<dbReference type="InterPro" id="IPR015867">
    <property type="entry name" value="N-reg_PII/ATP_PRibTrfase_C"/>
</dbReference>
<protein>
    <recommendedName>
        <fullName evidence="4">Divalent-cation tolerance protein CutA</fullName>
    </recommendedName>
</protein>
<evidence type="ECO:0008006" key="4">
    <source>
        <dbReference type="Google" id="ProtNLM"/>
    </source>
</evidence>
<gene>
    <name evidence="2" type="ORF">COV23_02470</name>
</gene>
<sequence>MVFIHVTYKDEEEAKNVSKIILEKGLAGTIDLSRSNSLQLSPEGLVSQPGIAILIKTVEDKVQEIENLIHEQNHHKTPPCIAVINLFRVNKDYKEWLQTCIK</sequence>
<comment type="caution">
    <text evidence="2">The sequence shown here is derived from an EMBL/GenBank/DDBJ whole genome shotgun (WGS) entry which is preliminary data.</text>
</comment>
<organism evidence="2 3">
    <name type="scientific">Candidatus Wolfebacteria bacterium CG10_big_fil_rev_8_21_14_0_10_31_9</name>
    <dbReference type="NCBI Taxonomy" id="1975070"/>
    <lineage>
        <taxon>Bacteria</taxon>
        <taxon>Candidatus Wolfeibacteriota</taxon>
    </lineage>
</organism>
<comment type="similarity">
    <text evidence="1">Belongs to the CutA family.</text>
</comment>
<proteinExistence type="inferred from homology"/>
<dbReference type="Pfam" id="PF03091">
    <property type="entry name" value="CutA1"/>
    <property type="match status" value="1"/>
</dbReference>
<dbReference type="Proteomes" id="UP000231602">
    <property type="component" value="Unassembled WGS sequence"/>
</dbReference>
<dbReference type="GO" id="GO:0010038">
    <property type="term" value="P:response to metal ion"/>
    <property type="evidence" value="ECO:0007669"/>
    <property type="project" value="InterPro"/>
</dbReference>
<dbReference type="InterPro" id="IPR011322">
    <property type="entry name" value="N-reg_PII-like_a/b"/>
</dbReference>
<reference evidence="2 3" key="1">
    <citation type="submission" date="2017-09" db="EMBL/GenBank/DDBJ databases">
        <title>Depth-based differentiation of microbial function through sediment-hosted aquifers and enrichment of novel symbionts in the deep terrestrial subsurface.</title>
        <authorList>
            <person name="Probst A.J."/>
            <person name="Ladd B."/>
            <person name="Jarett J.K."/>
            <person name="Geller-Mcgrath D.E."/>
            <person name="Sieber C.M."/>
            <person name="Emerson J.B."/>
            <person name="Anantharaman K."/>
            <person name="Thomas B.C."/>
            <person name="Malmstrom R."/>
            <person name="Stieglmeier M."/>
            <person name="Klingl A."/>
            <person name="Woyke T."/>
            <person name="Ryan C.M."/>
            <person name="Banfield J.F."/>
        </authorList>
    </citation>
    <scope>NUCLEOTIDE SEQUENCE [LARGE SCALE GENOMIC DNA]</scope>
    <source>
        <strain evidence="2">CG10_big_fil_rev_8_21_14_0_10_31_9</strain>
    </source>
</reference>
<evidence type="ECO:0000313" key="3">
    <source>
        <dbReference type="Proteomes" id="UP000231602"/>
    </source>
</evidence>
<dbReference type="InterPro" id="IPR004323">
    <property type="entry name" value="Ion_tolerance_CutA"/>
</dbReference>
<dbReference type="AlphaFoldDB" id="A0A2H0RC54"/>
<evidence type="ECO:0000313" key="2">
    <source>
        <dbReference type="EMBL" id="PIR43956.1"/>
    </source>
</evidence>
<accession>A0A2H0RC54</accession>
<dbReference type="SUPFAM" id="SSF54913">
    <property type="entry name" value="GlnB-like"/>
    <property type="match status" value="1"/>
</dbReference>
<dbReference type="EMBL" id="PCXV01000042">
    <property type="protein sequence ID" value="PIR43956.1"/>
    <property type="molecule type" value="Genomic_DNA"/>
</dbReference>